<dbReference type="RefSeq" id="WP_207089618.1">
    <property type="nucleotide sequence ID" value="NZ_JAFLQW010000505.1"/>
</dbReference>
<reference evidence="2 3" key="1">
    <citation type="submission" date="2021-03" db="EMBL/GenBank/DDBJ databases">
        <title>Metabolic Capacity of the Antarctic Cyanobacterium Phormidium pseudopriestleyi that Sustains Oxygenic Photosynthesis in the Presence of Hydrogen Sulfide.</title>
        <authorList>
            <person name="Lumian J.E."/>
            <person name="Jungblut A.D."/>
            <person name="Dillon M.L."/>
            <person name="Hawes I."/>
            <person name="Doran P.T."/>
            <person name="Mackey T.J."/>
            <person name="Dick G.J."/>
            <person name="Grettenberger C.L."/>
            <person name="Sumner D.Y."/>
        </authorList>
    </citation>
    <scope>NUCLEOTIDE SEQUENCE [LARGE SCALE GENOMIC DNA]</scope>
    <source>
        <strain evidence="2 3">FRX01</strain>
    </source>
</reference>
<keyword evidence="3" id="KW-1185">Reference proteome</keyword>
<name>A0ABS3FVL5_9CYAN</name>
<accession>A0ABS3FVL5</accession>
<evidence type="ECO:0000313" key="2">
    <source>
        <dbReference type="EMBL" id="MBO0351164.1"/>
    </source>
</evidence>
<organism evidence="2 3">
    <name type="scientific">Phormidium pseudopriestleyi FRX01</name>
    <dbReference type="NCBI Taxonomy" id="1759528"/>
    <lineage>
        <taxon>Bacteria</taxon>
        <taxon>Bacillati</taxon>
        <taxon>Cyanobacteriota</taxon>
        <taxon>Cyanophyceae</taxon>
        <taxon>Oscillatoriophycideae</taxon>
        <taxon>Oscillatoriales</taxon>
        <taxon>Oscillatoriaceae</taxon>
        <taxon>Phormidium</taxon>
    </lineage>
</organism>
<evidence type="ECO:0000259" key="1">
    <source>
        <dbReference type="Pfam" id="PF19995"/>
    </source>
</evidence>
<dbReference type="EMBL" id="JAFLQW010000505">
    <property type="protein sequence ID" value="MBO0351164.1"/>
    <property type="molecule type" value="Genomic_DNA"/>
</dbReference>
<dbReference type="Proteomes" id="UP000664844">
    <property type="component" value="Unassembled WGS sequence"/>
</dbReference>
<gene>
    <name evidence="2" type="ORF">J0895_19215</name>
</gene>
<comment type="caution">
    <text evidence="2">The sequence shown here is derived from an EMBL/GenBank/DDBJ whole genome shotgun (WGS) entry which is preliminary data.</text>
</comment>
<dbReference type="Pfam" id="PF19995">
    <property type="entry name" value="iSTAND"/>
    <property type="match status" value="1"/>
</dbReference>
<protein>
    <recommendedName>
        <fullName evidence="1">Inactive STAND domain-containing protein</fullName>
    </recommendedName>
</protein>
<sequence>MTIGRSLCRVAICSGIYAGASILPGLNIPVAFLSTDKGQEFLTKLGEFITGVVAGNTANAIDNFDSSRSDYVGLQNEDLIRVSGKAIAQIISMASLNRKYDRSTCKRLKNIAAKATEAWVKLARYEFGRSNYQELNEGEISLIITPTEGGLTQAEILRVEEWSDIFVKLDIEIDPDKGVDLASDVRQEVAKLLQKEFPKVLREALKQDSKEDGKAFAGLMIQLIPGIKQELDKQGKVALISLEKLEEIEQQLTGTEEQIKRVFRDISDQMQTGFDVLTEKLDYIIDVIQPHPRESIENKLLKALLKLDYDRQANLFKQFVENHQIGACLIHGSLETAPRWLLNRLIRNVPNGNTSNYVKKIKFSRRTHNSSLDSIFQEISRKLEINKTSSLAAIHQSICELWQSQTVILIVENTEDFEESYLEAFLQQFWQPLANLANRMGTPDENYSLLLCLLDEDGFTNDWNITYTQDPTSKLIPQTLIKFMEIQPIQRRQLSTWLELHCCTENLLQYTDSLVDEVFRDSENGVHQYILEKICSLCQTTWEEFESTWRKY</sequence>
<proteinExistence type="predicted"/>
<feature type="domain" description="Inactive STAND" evidence="1">
    <location>
        <begin position="304"/>
        <end position="454"/>
    </location>
</feature>
<dbReference type="InterPro" id="IPR045475">
    <property type="entry name" value="iSTAND"/>
</dbReference>
<evidence type="ECO:0000313" key="3">
    <source>
        <dbReference type="Proteomes" id="UP000664844"/>
    </source>
</evidence>